<feature type="transmembrane region" description="Helical" evidence="2">
    <location>
        <begin position="320"/>
        <end position="345"/>
    </location>
</feature>
<organism evidence="5 6">
    <name type="scientific">Acanthaster planci</name>
    <name type="common">Crown-of-thorns starfish</name>
    <dbReference type="NCBI Taxonomy" id="133434"/>
    <lineage>
        <taxon>Eukaryota</taxon>
        <taxon>Metazoa</taxon>
        <taxon>Echinodermata</taxon>
        <taxon>Eleutherozoa</taxon>
        <taxon>Asterozoa</taxon>
        <taxon>Asteroidea</taxon>
        <taxon>Valvatacea</taxon>
        <taxon>Valvatida</taxon>
        <taxon>Acanthasteridae</taxon>
        <taxon>Acanthaster</taxon>
    </lineage>
</organism>
<dbReference type="InterPro" id="IPR007110">
    <property type="entry name" value="Ig-like_dom"/>
</dbReference>
<proteinExistence type="predicted"/>
<feature type="compositionally biased region" description="Basic and acidic residues" evidence="1">
    <location>
        <begin position="288"/>
        <end position="298"/>
    </location>
</feature>
<evidence type="ECO:0000259" key="4">
    <source>
        <dbReference type="PROSITE" id="PS50835"/>
    </source>
</evidence>
<evidence type="ECO:0000256" key="1">
    <source>
        <dbReference type="SAM" id="MobiDB-lite"/>
    </source>
</evidence>
<keyword evidence="2" id="KW-0472">Membrane</keyword>
<dbReference type="SUPFAM" id="SSF48726">
    <property type="entry name" value="Immunoglobulin"/>
    <property type="match status" value="1"/>
</dbReference>
<gene>
    <name evidence="6" type="primary">LOC110976064</name>
</gene>
<dbReference type="PROSITE" id="PS50835">
    <property type="entry name" value="IG_LIKE"/>
    <property type="match status" value="2"/>
</dbReference>
<dbReference type="Proteomes" id="UP000694845">
    <property type="component" value="Unplaced"/>
</dbReference>
<feature type="domain" description="Ig-like" evidence="4">
    <location>
        <begin position="150"/>
        <end position="240"/>
    </location>
</feature>
<dbReference type="InterPro" id="IPR036179">
    <property type="entry name" value="Ig-like_dom_sf"/>
</dbReference>
<evidence type="ECO:0000256" key="2">
    <source>
        <dbReference type="SAM" id="Phobius"/>
    </source>
</evidence>
<sequence>MAPAPVLEIFFSLVSIFLQIIVSSSETAQISIAPWNQSVMAGETATFICQINYYIDCPSQDRVYWVHRPIGGKDSDTQSLTGCSQVLSEANVDKYSAFVETSGNDTTYTLVINNVSPADSKEYNCFAFRGVEHESSSRGVLIVTNRAICPTPLNMSVNIIQKEDLVVGGVGEFYCDTNPQSGSSSFRWLKKDSGNQTVSINTTGRFVTSANRLIVSQLLASDNGSQVRCEMTHTTDCELPSPWYHLFLIPGTFDPTEQEPKDFSTVGATSKQVPSKGHDPHTLAGPSETHHPSEKPSETGEPTPAHRPGQTQPSRQSSPVGVIVIGIVATLFLITFTITFTCHMVKSRRSPIDREPAYEGATRTVASSLQMIEKELF</sequence>
<feature type="chain" id="PRO_5034925065" evidence="3">
    <location>
        <begin position="28"/>
        <end position="377"/>
    </location>
</feature>
<dbReference type="SMART" id="SM00409">
    <property type="entry name" value="IG"/>
    <property type="match status" value="1"/>
</dbReference>
<evidence type="ECO:0000256" key="3">
    <source>
        <dbReference type="SAM" id="SignalP"/>
    </source>
</evidence>
<name>A0A8B7XV32_ACAPL</name>
<feature type="signal peptide" evidence="3">
    <location>
        <begin position="1"/>
        <end position="27"/>
    </location>
</feature>
<keyword evidence="2" id="KW-0812">Transmembrane</keyword>
<keyword evidence="5" id="KW-1185">Reference proteome</keyword>
<dbReference type="KEGG" id="aplc:110976064"/>
<dbReference type="AlphaFoldDB" id="A0A8B7XV32"/>
<feature type="domain" description="Ig-like" evidence="4">
    <location>
        <begin position="28"/>
        <end position="141"/>
    </location>
</feature>
<dbReference type="InterPro" id="IPR003599">
    <property type="entry name" value="Ig_sub"/>
</dbReference>
<dbReference type="GeneID" id="110976064"/>
<dbReference type="PANTHER" id="PTHR45889">
    <property type="entry name" value="IG-LIKE DOMAIN-CONTAINING PROTEIN"/>
    <property type="match status" value="1"/>
</dbReference>
<dbReference type="PANTHER" id="PTHR45889:SF8">
    <property type="entry name" value="IG-LIKE DOMAIN-CONTAINING PROTEIN"/>
    <property type="match status" value="1"/>
</dbReference>
<accession>A0A8B7XV32</accession>
<reference evidence="6" key="1">
    <citation type="submission" date="2025-08" db="UniProtKB">
        <authorList>
            <consortium name="RefSeq"/>
        </authorList>
    </citation>
    <scope>IDENTIFICATION</scope>
</reference>
<evidence type="ECO:0000313" key="5">
    <source>
        <dbReference type="Proteomes" id="UP000694845"/>
    </source>
</evidence>
<dbReference type="Gene3D" id="2.60.40.10">
    <property type="entry name" value="Immunoglobulins"/>
    <property type="match status" value="1"/>
</dbReference>
<keyword evidence="3" id="KW-0732">Signal</keyword>
<evidence type="ECO:0000313" key="6">
    <source>
        <dbReference type="RefSeq" id="XP_022084718.1"/>
    </source>
</evidence>
<keyword evidence="2" id="KW-1133">Transmembrane helix</keyword>
<dbReference type="RefSeq" id="XP_022084718.1">
    <property type="nucleotide sequence ID" value="XM_022229026.1"/>
</dbReference>
<protein>
    <submittedName>
        <fullName evidence="6">Uncharacterized protein LOC110976064 isoform X1</fullName>
    </submittedName>
</protein>
<feature type="region of interest" description="Disordered" evidence="1">
    <location>
        <begin position="257"/>
        <end position="317"/>
    </location>
</feature>
<dbReference type="InterPro" id="IPR013783">
    <property type="entry name" value="Ig-like_fold"/>
</dbReference>